<evidence type="ECO:0000313" key="12">
    <source>
        <dbReference type="EMBL" id="CAI8039548.1"/>
    </source>
</evidence>
<dbReference type="PANTHER" id="PTHR18968:SF13">
    <property type="entry name" value="ACETOLACTATE SYNTHASE CATALYTIC SUBUNIT, MITOCHONDRIAL"/>
    <property type="match status" value="1"/>
</dbReference>
<dbReference type="Gene3D" id="3.40.50.1220">
    <property type="entry name" value="TPP-binding domain"/>
    <property type="match status" value="1"/>
</dbReference>
<dbReference type="InterPro" id="IPR012001">
    <property type="entry name" value="Thiamin_PyroP_enz_TPP-bd_dom"/>
</dbReference>
<dbReference type="EMBL" id="CASHTH010003049">
    <property type="protein sequence ID" value="CAI8039548.1"/>
    <property type="molecule type" value="Genomic_DNA"/>
</dbReference>
<evidence type="ECO:0000256" key="4">
    <source>
        <dbReference type="ARBA" id="ARBA00023052"/>
    </source>
</evidence>
<proteinExistence type="inferred from homology"/>
<evidence type="ECO:0000259" key="11">
    <source>
        <dbReference type="Pfam" id="PF02776"/>
    </source>
</evidence>
<evidence type="ECO:0000256" key="1">
    <source>
        <dbReference type="ARBA" id="ARBA00001964"/>
    </source>
</evidence>
<sequence length="569" mass="61762">MTQTQAKDGGDAILEAFRNLGVDYIISSPGSEWAPVWEALARQKINETEGPTYINCWHETLAVDMALGYTRVTGKMQAVLLHAGVGLLQGGVGIHSAFLGEVPMVVCSGEAISYGENPELDPQGQWYRNLSVVGGPNRFVEPFVKWSGQATSPHTLYEQLVRAGEMAQRVPKGPTFLDIPIETMIHGWSPPAKIRRVAQAPKTQPATDSIDRLSSLIANSSRPLMIAEGSGQDVAGFDNLVKLAELMAIPVTESASIHANFPKSHPMYLGTPEAYLNQCDLVLLLGSRSPWYPPNAGPASATVVAMGENPLKGQMAYQNLLADMYVEGDMTITLQLLTEALEANGAATGSNAAKIAERREYWKAEHDRLNANRLTVEEAARTRQPIDPAWLCAAISEAMPDNAVYAEEVTSHRGQVMRHVQWDRPQSYFHPNGGLGQGLGLALGVKLAMPDRPVVALMGDGGFLYNPVTQSFGVACEANLPFLTIIFNNGNYEAMRRNHLHYYPNGDAAHSDIWHGVHIPGPDYPKLMDPFGGYGVRVEDPADLVPALKKGLEAVNEGRIALVDVVLSI</sequence>
<dbReference type="Gene3D" id="3.40.50.970">
    <property type="match status" value="2"/>
</dbReference>
<dbReference type="CDD" id="cd02002">
    <property type="entry name" value="TPP_BFDC"/>
    <property type="match status" value="1"/>
</dbReference>
<comment type="similarity">
    <text evidence="2 8">Belongs to the TPP enzyme family.</text>
</comment>
<dbReference type="GO" id="GO:0003984">
    <property type="term" value="F:acetolactate synthase activity"/>
    <property type="evidence" value="ECO:0007669"/>
    <property type="project" value="TreeGrafter"/>
</dbReference>
<gene>
    <name evidence="12" type="ORF">GBAR_LOCUS22006</name>
</gene>
<dbReference type="GO" id="GO:0009099">
    <property type="term" value="P:L-valine biosynthetic process"/>
    <property type="evidence" value="ECO:0007669"/>
    <property type="project" value="TreeGrafter"/>
</dbReference>
<evidence type="ECO:0000259" key="10">
    <source>
        <dbReference type="Pfam" id="PF02775"/>
    </source>
</evidence>
<dbReference type="InterPro" id="IPR000399">
    <property type="entry name" value="TPP-bd_CS"/>
</dbReference>
<dbReference type="Pfam" id="PF00205">
    <property type="entry name" value="TPP_enzyme_M"/>
    <property type="match status" value="1"/>
</dbReference>
<dbReference type="GO" id="GO:0005948">
    <property type="term" value="C:acetolactate synthase complex"/>
    <property type="evidence" value="ECO:0007669"/>
    <property type="project" value="TreeGrafter"/>
</dbReference>
<name>A0AA35WZD0_GEOBA</name>
<dbReference type="InterPro" id="IPR011766">
    <property type="entry name" value="TPP_enzyme_TPP-bd"/>
</dbReference>
<comment type="catalytic activity">
    <reaction evidence="7">
        <text>(2R)-hydroxyhexadecanoyl-CoA = pentadecanal + formyl-CoA</text>
        <dbReference type="Rhea" id="RHEA:55212"/>
        <dbReference type="ChEBI" id="CHEBI:17302"/>
        <dbReference type="ChEBI" id="CHEBI:57376"/>
        <dbReference type="ChEBI" id="CHEBI:138654"/>
    </reaction>
    <physiologicalReaction direction="left-to-right" evidence="7">
        <dbReference type="Rhea" id="RHEA:55213"/>
    </physiologicalReaction>
</comment>
<dbReference type="InterPro" id="IPR012000">
    <property type="entry name" value="Thiamin_PyroP_enz_cen_dom"/>
</dbReference>
<dbReference type="AlphaFoldDB" id="A0AA35WZD0"/>
<keyword evidence="4 8" id="KW-0786">Thiamine pyrophosphate</keyword>
<keyword evidence="13" id="KW-1185">Reference proteome</keyword>
<dbReference type="GO" id="GO:0030976">
    <property type="term" value="F:thiamine pyrophosphate binding"/>
    <property type="evidence" value="ECO:0007669"/>
    <property type="project" value="InterPro"/>
</dbReference>
<reference evidence="12" key="1">
    <citation type="submission" date="2023-03" db="EMBL/GenBank/DDBJ databases">
        <authorList>
            <person name="Steffen K."/>
            <person name="Cardenas P."/>
        </authorList>
    </citation>
    <scope>NUCLEOTIDE SEQUENCE</scope>
</reference>
<organism evidence="12 13">
    <name type="scientific">Geodia barretti</name>
    <name type="common">Barrett's horny sponge</name>
    <dbReference type="NCBI Taxonomy" id="519541"/>
    <lineage>
        <taxon>Eukaryota</taxon>
        <taxon>Metazoa</taxon>
        <taxon>Porifera</taxon>
        <taxon>Demospongiae</taxon>
        <taxon>Heteroscleromorpha</taxon>
        <taxon>Tetractinellida</taxon>
        <taxon>Astrophorina</taxon>
        <taxon>Geodiidae</taxon>
        <taxon>Geodia</taxon>
    </lineage>
</organism>
<evidence type="ECO:0000256" key="8">
    <source>
        <dbReference type="RuleBase" id="RU362132"/>
    </source>
</evidence>
<dbReference type="GO" id="GO:0000287">
    <property type="term" value="F:magnesium ion binding"/>
    <property type="evidence" value="ECO:0007669"/>
    <property type="project" value="InterPro"/>
</dbReference>
<dbReference type="GO" id="GO:0009097">
    <property type="term" value="P:isoleucine biosynthetic process"/>
    <property type="evidence" value="ECO:0007669"/>
    <property type="project" value="TreeGrafter"/>
</dbReference>
<dbReference type="CDD" id="cd07035">
    <property type="entry name" value="TPP_PYR_POX_like"/>
    <property type="match status" value="1"/>
</dbReference>
<dbReference type="InterPro" id="IPR029035">
    <property type="entry name" value="DHS-like_NAD/FAD-binding_dom"/>
</dbReference>
<feature type="domain" description="Thiamine pyrophosphate enzyme N-terminal TPP-binding" evidence="11">
    <location>
        <begin position="8"/>
        <end position="117"/>
    </location>
</feature>
<feature type="domain" description="Thiamine pyrophosphate enzyme TPP-binding" evidence="10">
    <location>
        <begin position="409"/>
        <end position="565"/>
    </location>
</feature>
<evidence type="ECO:0000256" key="3">
    <source>
        <dbReference type="ARBA" id="ARBA00018936"/>
    </source>
</evidence>
<dbReference type="PANTHER" id="PTHR18968">
    <property type="entry name" value="THIAMINE PYROPHOSPHATE ENZYMES"/>
    <property type="match status" value="1"/>
</dbReference>
<feature type="domain" description="Thiamine pyrophosphate enzyme central" evidence="9">
    <location>
        <begin position="210"/>
        <end position="335"/>
    </location>
</feature>
<comment type="cofactor">
    <cofactor evidence="1">
        <name>thiamine diphosphate</name>
        <dbReference type="ChEBI" id="CHEBI:58937"/>
    </cofactor>
</comment>
<dbReference type="InterPro" id="IPR029061">
    <property type="entry name" value="THDP-binding"/>
</dbReference>
<evidence type="ECO:0000256" key="2">
    <source>
        <dbReference type="ARBA" id="ARBA00007812"/>
    </source>
</evidence>
<dbReference type="GO" id="GO:0050660">
    <property type="term" value="F:flavin adenine dinucleotide binding"/>
    <property type="evidence" value="ECO:0007669"/>
    <property type="project" value="TreeGrafter"/>
</dbReference>
<evidence type="ECO:0000313" key="13">
    <source>
        <dbReference type="Proteomes" id="UP001174909"/>
    </source>
</evidence>
<comment type="catalytic activity">
    <reaction evidence="6">
        <text>2-hydroxyoctadecanoyl-CoA = heptadecanal + formyl-CoA</text>
        <dbReference type="Rhea" id="RHEA:55196"/>
        <dbReference type="ChEBI" id="CHEBI:57376"/>
        <dbReference type="ChEBI" id="CHEBI:74116"/>
        <dbReference type="ChEBI" id="CHEBI:138631"/>
    </reaction>
    <physiologicalReaction direction="left-to-right" evidence="6">
        <dbReference type="Rhea" id="RHEA:55197"/>
    </physiologicalReaction>
</comment>
<evidence type="ECO:0000256" key="7">
    <source>
        <dbReference type="ARBA" id="ARBA00048767"/>
    </source>
</evidence>
<dbReference type="SUPFAM" id="SSF52518">
    <property type="entry name" value="Thiamin diphosphate-binding fold (THDP-binding)"/>
    <property type="match status" value="2"/>
</dbReference>
<evidence type="ECO:0000259" key="9">
    <source>
        <dbReference type="Pfam" id="PF00205"/>
    </source>
</evidence>
<dbReference type="InterPro" id="IPR045229">
    <property type="entry name" value="TPP_enz"/>
</dbReference>
<protein>
    <recommendedName>
        <fullName evidence="3">2-hydroxyacyl-CoA lyase 2</fullName>
    </recommendedName>
    <alternativeName>
        <fullName evidence="5">IlvB-like protein</fullName>
    </alternativeName>
</protein>
<evidence type="ECO:0000256" key="6">
    <source>
        <dbReference type="ARBA" id="ARBA00048738"/>
    </source>
</evidence>
<dbReference type="Proteomes" id="UP001174909">
    <property type="component" value="Unassembled WGS sequence"/>
</dbReference>
<dbReference type="Pfam" id="PF02776">
    <property type="entry name" value="TPP_enzyme_N"/>
    <property type="match status" value="1"/>
</dbReference>
<evidence type="ECO:0000256" key="5">
    <source>
        <dbReference type="ARBA" id="ARBA00030510"/>
    </source>
</evidence>
<comment type="caution">
    <text evidence="12">The sequence shown here is derived from an EMBL/GenBank/DDBJ whole genome shotgun (WGS) entry which is preliminary data.</text>
</comment>
<accession>A0AA35WZD0</accession>
<dbReference type="Pfam" id="PF02775">
    <property type="entry name" value="TPP_enzyme_C"/>
    <property type="match status" value="1"/>
</dbReference>
<dbReference type="SUPFAM" id="SSF52467">
    <property type="entry name" value="DHS-like NAD/FAD-binding domain"/>
    <property type="match status" value="1"/>
</dbReference>
<dbReference type="PROSITE" id="PS00187">
    <property type="entry name" value="TPP_ENZYMES"/>
    <property type="match status" value="1"/>
</dbReference>